<dbReference type="InterPro" id="IPR016032">
    <property type="entry name" value="Sig_transdc_resp-reg_C-effctor"/>
</dbReference>
<evidence type="ECO:0000313" key="2">
    <source>
        <dbReference type="EMBL" id="MEC3863177.1"/>
    </source>
</evidence>
<dbReference type="SUPFAM" id="SSF46894">
    <property type="entry name" value="C-terminal effector domain of the bipartite response regulators"/>
    <property type="match status" value="1"/>
</dbReference>
<accession>A0ABU6HL45</accession>
<protein>
    <recommendedName>
        <fullName evidence="1">HTH luxR-type domain-containing protein</fullName>
    </recommendedName>
</protein>
<dbReference type="Gene3D" id="3.30.450.80">
    <property type="entry name" value="Transcription factor LuxR-like, autoinducer-binding domain"/>
    <property type="match status" value="1"/>
</dbReference>
<sequence>MNLSDPLKRPLRELVEAERYVPELLQGFITRLEATEHSRDVWRLIVALGHDLNLPFIDFISASNFRDWRKTLFIRTSYDSSWLQGVNDDPDVRKWSYFRSHAMYFLTPIAVGLEFVDEYRHIPEARVAVLKAAAEKGMRSGFSIPLRLYAPPQSALITFSGDLSKRQMIAVIQAHGWTLNTAALMAHQRYAQLFSLEFTERNHITAKQMELIELIGLGLQDKVIADQLGISVSAVRQRMQTLLSNTGLKSRAELAALAMFIGILPHPFNNPVGDQETLIEMDSGGFRTRRGS</sequence>
<organism evidence="2 3">
    <name type="scientific">Mesobacterium hydrothermale</name>
    <dbReference type="NCBI Taxonomy" id="3111907"/>
    <lineage>
        <taxon>Bacteria</taxon>
        <taxon>Pseudomonadati</taxon>
        <taxon>Pseudomonadota</taxon>
        <taxon>Alphaproteobacteria</taxon>
        <taxon>Rhodobacterales</taxon>
        <taxon>Roseobacteraceae</taxon>
        <taxon>Mesobacterium</taxon>
    </lineage>
</organism>
<dbReference type="SMART" id="SM00421">
    <property type="entry name" value="HTH_LUXR"/>
    <property type="match status" value="1"/>
</dbReference>
<dbReference type="InterPro" id="IPR000792">
    <property type="entry name" value="Tscrpt_reg_LuxR_C"/>
</dbReference>
<comment type="caution">
    <text evidence="2">The sequence shown here is derived from an EMBL/GenBank/DDBJ whole genome shotgun (WGS) entry which is preliminary data.</text>
</comment>
<reference evidence="2 3" key="1">
    <citation type="submission" date="2024-01" db="EMBL/GenBank/DDBJ databases">
        <title>Mesobacterium rodlantinim sp. nov., isolated from shallow sea hydrothermal systems off Kueishantao Island.</title>
        <authorList>
            <person name="Su Z."/>
            <person name="Tang K."/>
        </authorList>
    </citation>
    <scope>NUCLEOTIDE SEQUENCE [LARGE SCALE GENOMIC DNA]</scope>
    <source>
        <strain evidence="2 3">TK19101</strain>
    </source>
</reference>
<dbReference type="Gene3D" id="1.10.10.10">
    <property type="entry name" value="Winged helix-like DNA-binding domain superfamily/Winged helix DNA-binding domain"/>
    <property type="match status" value="1"/>
</dbReference>
<evidence type="ECO:0000259" key="1">
    <source>
        <dbReference type="SMART" id="SM00421"/>
    </source>
</evidence>
<dbReference type="RefSeq" id="WP_326299246.1">
    <property type="nucleotide sequence ID" value="NZ_JAYLLH010000040.1"/>
</dbReference>
<dbReference type="EMBL" id="JAYLLH010000040">
    <property type="protein sequence ID" value="MEC3863177.1"/>
    <property type="molecule type" value="Genomic_DNA"/>
</dbReference>
<gene>
    <name evidence="2" type="ORF">VK792_17940</name>
</gene>
<feature type="domain" description="HTH luxR-type" evidence="1">
    <location>
        <begin position="201"/>
        <end position="258"/>
    </location>
</feature>
<keyword evidence="3" id="KW-1185">Reference proteome</keyword>
<proteinExistence type="predicted"/>
<evidence type="ECO:0000313" key="3">
    <source>
        <dbReference type="Proteomes" id="UP001348149"/>
    </source>
</evidence>
<name>A0ABU6HL45_9RHOB</name>
<dbReference type="InterPro" id="IPR036388">
    <property type="entry name" value="WH-like_DNA-bd_sf"/>
</dbReference>
<dbReference type="Proteomes" id="UP001348149">
    <property type="component" value="Unassembled WGS sequence"/>
</dbReference>
<dbReference type="InterPro" id="IPR036693">
    <property type="entry name" value="TF_LuxR_autoind-bd_dom_sf"/>
</dbReference>
<dbReference type="SUPFAM" id="SSF75516">
    <property type="entry name" value="Pheromone-binding domain of LuxR-like quorum-sensing transcription factors"/>
    <property type="match status" value="1"/>
</dbReference>